<dbReference type="EMBL" id="MXPU01000016">
    <property type="protein sequence ID" value="OWO92533.1"/>
    <property type="molecule type" value="Genomic_DNA"/>
</dbReference>
<feature type="compositionally biased region" description="Basic and acidic residues" evidence="1">
    <location>
        <begin position="7"/>
        <end position="18"/>
    </location>
</feature>
<dbReference type="AlphaFoldDB" id="A0A246DQL7"/>
<evidence type="ECO:0000256" key="1">
    <source>
        <dbReference type="SAM" id="MobiDB-lite"/>
    </source>
</evidence>
<organism evidence="2 3">
    <name type="scientific">Rhizobium esperanzae</name>
    <dbReference type="NCBI Taxonomy" id="1967781"/>
    <lineage>
        <taxon>Bacteria</taxon>
        <taxon>Pseudomonadati</taxon>
        <taxon>Pseudomonadota</taxon>
        <taxon>Alphaproteobacteria</taxon>
        <taxon>Hyphomicrobiales</taxon>
        <taxon>Rhizobiaceae</taxon>
        <taxon>Rhizobium/Agrobacterium group</taxon>
        <taxon>Rhizobium</taxon>
    </lineage>
</organism>
<dbReference type="Proteomes" id="UP000197269">
    <property type="component" value="Unassembled WGS sequence"/>
</dbReference>
<feature type="region of interest" description="Disordered" evidence="1">
    <location>
        <begin position="1"/>
        <end position="36"/>
    </location>
</feature>
<reference evidence="2 3" key="1">
    <citation type="submission" date="2017-03" db="EMBL/GenBank/DDBJ databases">
        <title>Genome of strain Rhizobium sp. CNPSo 668.</title>
        <authorList>
            <person name="Ribeiro R."/>
        </authorList>
    </citation>
    <scope>NUCLEOTIDE SEQUENCE [LARGE SCALE GENOMIC DNA]</scope>
    <source>
        <strain evidence="2 3">CNPSo 668</strain>
    </source>
</reference>
<comment type="caution">
    <text evidence="2">The sequence shown here is derived from an EMBL/GenBank/DDBJ whole genome shotgun (WGS) entry which is preliminary data.</text>
</comment>
<name>A0A246DQL7_9HYPH</name>
<evidence type="ECO:0000313" key="3">
    <source>
        <dbReference type="Proteomes" id="UP000197269"/>
    </source>
</evidence>
<protein>
    <submittedName>
        <fullName evidence="2">Uncharacterized protein</fullName>
    </submittedName>
</protein>
<gene>
    <name evidence="2" type="ORF">B5E41_22515</name>
</gene>
<accession>A0A246DQL7</accession>
<proteinExistence type="predicted"/>
<evidence type="ECO:0000313" key="2">
    <source>
        <dbReference type="EMBL" id="OWO92533.1"/>
    </source>
</evidence>
<sequence length="81" mass="8579">MQVMRSGAERGTNDDVRLCRAAPSSGPTGHLLPAGEKRGARGFAIDPIGWRASERAVCVWVVSVHLASLLPSGEKVARRVG</sequence>